<dbReference type="PROSITE" id="PS51318">
    <property type="entry name" value="TAT"/>
    <property type="match status" value="1"/>
</dbReference>
<organism evidence="2 3">
    <name type="scientific">Blastococcus deserti</name>
    <dbReference type="NCBI Taxonomy" id="2259033"/>
    <lineage>
        <taxon>Bacteria</taxon>
        <taxon>Bacillati</taxon>
        <taxon>Actinomycetota</taxon>
        <taxon>Actinomycetes</taxon>
        <taxon>Geodermatophilales</taxon>
        <taxon>Geodermatophilaceae</taxon>
        <taxon>Blastococcus</taxon>
    </lineage>
</organism>
<dbReference type="Proteomes" id="UP001597402">
    <property type="component" value="Unassembled WGS sequence"/>
</dbReference>
<protein>
    <submittedName>
        <fullName evidence="2">PhoX family protein</fullName>
    </submittedName>
</protein>
<dbReference type="SUPFAM" id="SSF63829">
    <property type="entry name" value="Calcium-dependent phosphotriesterase"/>
    <property type="match status" value="1"/>
</dbReference>
<evidence type="ECO:0000256" key="1">
    <source>
        <dbReference type="SAM" id="MobiDB-lite"/>
    </source>
</evidence>
<reference evidence="3" key="1">
    <citation type="journal article" date="2019" name="Int. J. Syst. Evol. Microbiol.">
        <title>The Global Catalogue of Microorganisms (GCM) 10K type strain sequencing project: providing services to taxonomists for standard genome sequencing and annotation.</title>
        <authorList>
            <consortium name="The Broad Institute Genomics Platform"/>
            <consortium name="The Broad Institute Genome Sequencing Center for Infectious Disease"/>
            <person name="Wu L."/>
            <person name="Ma J."/>
        </authorList>
    </citation>
    <scope>NUCLEOTIDE SEQUENCE [LARGE SCALE GENOMIC DNA]</scope>
    <source>
        <strain evidence="3">JCM 3338</strain>
    </source>
</reference>
<gene>
    <name evidence="2" type="ORF">ACFSHS_10645</name>
</gene>
<dbReference type="PANTHER" id="PTHR35399:SF2">
    <property type="entry name" value="DUF839 DOMAIN-CONTAINING PROTEIN"/>
    <property type="match status" value="1"/>
</dbReference>
<feature type="region of interest" description="Disordered" evidence="1">
    <location>
        <begin position="480"/>
        <end position="501"/>
    </location>
</feature>
<dbReference type="EMBL" id="JBHUHP010000009">
    <property type="protein sequence ID" value="MFD2092027.1"/>
    <property type="molecule type" value="Genomic_DNA"/>
</dbReference>
<feature type="region of interest" description="Disordered" evidence="1">
    <location>
        <begin position="1"/>
        <end position="23"/>
    </location>
</feature>
<dbReference type="Pfam" id="PF05787">
    <property type="entry name" value="PhoX"/>
    <property type="match status" value="1"/>
</dbReference>
<keyword evidence="3" id="KW-1185">Reference proteome</keyword>
<dbReference type="InterPro" id="IPR008557">
    <property type="entry name" value="PhoX"/>
</dbReference>
<dbReference type="InterPro" id="IPR006311">
    <property type="entry name" value="TAT_signal"/>
</dbReference>
<dbReference type="PANTHER" id="PTHR35399">
    <property type="entry name" value="SLR8030 PROTEIN"/>
    <property type="match status" value="1"/>
</dbReference>
<proteinExistence type="predicted"/>
<name>A0ABW4X9R9_9ACTN</name>
<dbReference type="RefSeq" id="WP_376875069.1">
    <property type="nucleotide sequence ID" value="NZ_JBHUHP010000009.1"/>
</dbReference>
<sequence length="660" mass="71218">MTLTEPPVTESPDPDDRSSNPSTARPFMEIAEARLSRRSVLAGGMLAAAGFLTTSVVGAPPARAFTGGGSTGTTAGSLLGFEAIPPSGLDEVVVPDGYSARPFIPWGTPILGFFPAFRPGTPSEGVPTGNTADEQAQQVGMHHDGMTYFPLASGDRGNRHGLLVLNHEYTDEYYLHQGTFVAGYEPRTAEGVRKSQNAHGVSVVEIACAASGEWQVVRSTRNRRITASTPMAFSGPATGHELVRTTADRAGRRPLGTLNNCGNGETPWGTYLTCEENFNGYFRVDGTLDGDSAALVKRYGVGGDRNGWAAHDPRFVVTPEDPNEANRFGWVVEIDPFEPDSTPVKRTALGRLKHEDATVQIARDGRVVVYMGDDQVNEYVYKFVSAHRWDHPRFRGRAQSPLDEGTLYVARFSDDGRGEWIPLVHGERGLTPENGFADQGEVLVKTRLAADEVGATPMDRPEWTAVDPDSGTVYLTLTNNADRTAPNGPNPRAFPPDADGRRVGNKWGHIVRWDEDGGDHTATGFRWDLFLLAGPGDGIDGSTVEPEDAFGSPDGLWVDPDRRAWIQTDGTQPNGANNQMLAADARAPYRAEPEVRRFLTGVVGCEVTGIATTPDRRTLFVNLQHPGEDGGSTWPRLDGIETPRSATVIVTKEDGGVIGT</sequence>
<comment type="caution">
    <text evidence="2">The sequence shown here is derived from an EMBL/GenBank/DDBJ whole genome shotgun (WGS) entry which is preliminary data.</text>
</comment>
<evidence type="ECO:0000313" key="2">
    <source>
        <dbReference type="EMBL" id="MFD2092027.1"/>
    </source>
</evidence>
<evidence type="ECO:0000313" key="3">
    <source>
        <dbReference type="Proteomes" id="UP001597402"/>
    </source>
</evidence>
<accession>A0ABW4X9R9</accession>